<keyword evidence="6" id="KW-1185">Reference proteome</keyword>
<dbReference type="GO" id="GO:0009338">
    <property type="term" value="C:exodeoxyribonuclease V complex"/>
    <property type="evidence" value="ECO:0007669"/>
    <property type="project" value="InterPro"/>
</dbReference>
<comment type="catalytic activity">
    <reaction evidence="3">
        <text>ATP + H2O = ADP + phosphate + H(+)</text>
        <dbReference type="Rhea" id="RHEA:13065"/>
        <dbReference type="ChEBI" id="CHEBI:15377"/>
        <dbReference type="ChEBI" id="CHEBI:15378"/>
        <dbReference type="ChEBI" id="CHEBI:30616"/>
        <dbReference type="ChEBI" id="CHEBI:43474"/>
        <dbReference type="ChEBI" id="CHEBI:456216"/>
        <dbReference type="EC" id="5.6.2.3"/>
    </reaction>
</comment>
<sequence>MRNYLVLKEFLKDNKRNYLNPELKIYEQIEILNINIENYYKSHLLIGKIQDERQEELTIFLIFLFNYLSKGHLRANINLLIDNIKNTIESAYFELDEDDKFYKKSIKILEELKEFTRITKINEMILHLKQKNIIRNFNPYEKITTPLIIENNIHIYTQKNFREEEELIKKIDLRLKNSKSKISEETIQNIMTNLNTKGLSEEQVSSIEKSLKSNFFILSGGPGTGKTTTINYILKAIDMNLNAKQKVALIAPTGKASQKLKSSLKETFKNLETEYGTIQKLLKISFINKDDKYNEENPLEFDIIIIDETSMIDANIFLKLLKAVNINTKLIITGDQNQLPSISEGNVYASLVRIKDISNENVEILKKNFRSNNEINLLAEAIYKENEDLILSQINNSKSIILKEINKINIENELLNYTKNLYKNTFNFNLKLLTDEKIESTLNFLLSKIILCSRNFGKVGSKRINESIKMHLKKIQGNLIGQIILITQNDYKNDLFNGERGVLFKENSKIYALFKRENEKYKKINFNLLNKYELSFATTIHKSQGSEYENVIIIIEDHPFLTKELLYTAITRAKESIEIISSEDIIKNVSRKTVDRDSKIREYINALK</sequence>
<name>A0A386PN14_9SPIR</name>
<evidence type="ECO:0000256" key="3">
    <source>
        <dbReference type="HAMAP-Rule" id="MF_01487"/>
    </source>
</evidence>
<dbReference type="CDD" id="cd18809">
    <property type="entry name" value="SF1_C_RecD"/>
    <property type="match status" value="1"/>
</dbReference>
<proteinExistence type="inferred from homology"/>
<dbReference type="InterPro" id="IPR050534">
    <property type="entry name" value="Coronavir_polyprotein_1ab"/>
</dbReference>
<dbReference type="GO" id="GO:0005524">
    <property type="term" value="F:ATP binding"/>
    <property type="evidence" value="ECO:0007669"/>
    <property type="project" value="UniProtKB-UniRule"/>
</dbReference>
<dbReference type="EC" id="5.6.2.3" evidence="3"/>
<dbReference type="RefSeq" id="WP_120104405.1">
    <property type="nucleotide sequence ID" value="NZ_CP028884.1"/>
</dbReference>
<dbReference type="AlphaFoldDB" id="A0A386PN14"/>
<dbReference type="CDD" id="cd17933">
    <property type="entry name" value="DEXSc_RecD-like"/>
    <property type="match status" value="1"/>
</dbReference>
<keyword evidence="3" id="KW-0413">Isomerase</keyword>
<dbReference type="GO" id="GO:0043139">
    <property type="term" value="F:5'-3' DNA helicase activity"/>
    <property type="evidence" value="ECO:0007669"/>
    <property type="project" value="UniProtKB-UniRule"/>
</dbReference>
<dbReference type="GO" id="GO:0008854">
    <property type="term" value="F:exodeoxyribonuclease V activity"/>
    <property type="evidence" value="ECO:0007669"/>
    <property type="project" value="InterPro"/>
</dbReference>
<evidence type="ECO:0000313" key="5">
    <source>
        <dbReference type="EMBL" id="AYE36485.1"/>
    </source>
</evidence>
<dbReference type="EMBL" id="CP028884">
    <property type="protein sequence ID" value="AYE36485.1"/>
    <property type="molecule type" value="Genomic_DNA"/>
</dbReference>
<feature type="domain" description="AAA+ ATPase" evidence="4">
    <location>
        <begin position="212"/>
        <end position="522"/>
    </location>
</feature>
<dbReference type="InterPro" id="IPR027785">
    <property type="entry name" value="UvrD-like_helicase_C"/>
</dbReference>
<comment type="miscellaneous">
    <text evidence="3">In the RecBCD complex, RecB has a slow 3'-5' helicase, an exonuclease activity and loads RecA onto ssDNA, RecD has a fast 5'-3' helicase activity, while RecC stimulates the ATPase and processivity of the RecB helicase and contributes to recognition of the Chi site.</text>
</comment>
<evidence type="ECO:0000313" key="6">
    <source>
        <dbReference type="Proteomes" id="UP000275571"/>
    </source>
</evidence>
<dbReference type="NCBIfam" id="TIGR01447">
    <property type="entry name" value="recD"/>
    <property type="match status" value="1"/>
</dbReference>
<dbReference type="SMART" id="SM00382">
    <property type="entry name" value="AAA"/>
    <property type="match status" value="1"/>
</dbReference>
<dbReference type="Pfam" id="PF13245">
    <property type="entry name" value="AAA_19"/>
    <property type="match status" value="1"/>
</dbReference>
<keyword evidence="3" id="KW-0238">DNA-binding</keyword>
<keyword evidence="3" id="KW-0227">DNA damage</keyword>
<accession>A0A386PN14</accession>
<comment type="subunit">
    <text evidence="3">Heterotrimer of RecB, RecC and RecD. All subunits contribute to DNA-binding.</text>
</comment>
<dbReference type="Pfam" id="PF13538">
    <property type="entry name" value="UvrD_C_2"/>
    <property type="match status" value="1"/>
</dbReference>
<comment type="similarity">
    <text evidence="3">Belongs to the RecD family.</text>
</comment>
<dbReference type="InterPro" id="IPR006344">
    <property type="entry name" value="RecD"/>
</dbReference>
<dbReference type="PANTHER" id="PTHR43788">
    <property type="entry name" value="DNA2/NAM7 HELICASE FAMILY MEMBER"/>
    <property type="match status" value="1"/>
</dbReference>
<dbReference type="SUPFAM" id="SSF52540">
    <property type="entry name" value="P-loop containing nucleoside triphosphate hydrolases"/>
    <property type="match status" value="1"/>
</dbReference>
<keyword evidence="3" id="KW-0378">Hydrolase</keyword>
<dbReference type="KEGG" id="btur:DB313_03315"/>
<dbReference type="Gene3D" id="3.40.50.300">
    <property type="entry name" value="P-loop containing nucleotide triphosphate hydrolases"/>
    <property type="match status" value="2"/>
</dbReference>
<keyword evidence="3" id="KW-0269">Exonuclease</keyword>
<evidence type="ECO:0000259" key="4">
    <source>
        <dbReference type="SMART" id="SM00382"/>
    </source>
</evidence>
<protein>
    <recommendedName>
        <fullName evidence="3">RecBCD enzyme subunit RecD</fullName>
        <ecNumber evidence="3">5.6.2.3</ecNumber>
    </recommendedName>
    <alternativeName>
        <fullName evidence="3">DNA 5'-3' helicase subunit RecD</fullName>
    </alternativeName>
    <alternativeName>
        <fullName evidence="3">Exonuclease V subunit RecD</fullName>
        <shortName evidence="3">ExoV subunit RecD</shortName>
    </alternativeName>
    <alternativeName>
        <fullName evidence="3">Helicase/nuclease RecBCD subunit RecD</fullName>
    </alternativeName>
</protein>
<dbReference type="PANTHER" id="PTHR43788:SF6">
    <property type="entry name" value="DNA HELICASE B"/>
    <property type="match status" value="1"/>
</dbReference>
<keyword evidence="3" id="KW-0234">DNA repair</keyword>
<keyword evidence="3" id="KW-0540">Nuclease</keyword>
<gene>
    <name evidence="3 5" type="primary">recD</name>
    <name evidence="5" type="ORF">DB313_03315</name>
</gene>
<dbReference type="Gene3D" id="2.30.30.940">
    <property type="match status" value="1"/>
</dbReference>
<dbReference type="InterPro" id="IPR027417">
    <property type="entry name" value="P-loop_NTPase"/>
</dbReference>
<dbReference type="Proteomes" id="UP000275571">
    <property type="component" value="Chromosome"/>
</dbReference>
<keyword evidence="1 3" id="KW-0547">Nucleotide-binding</keyword>
<evidence type="ECO:0000256" key="1">
    <source>
        <dbReference type="ARBA" id="ARBA00022741"/>
    </source>
</evidence>
<dbReference type="GO" id="GO:0000724">
    <property type="term" value="P:double-strand break repair via homologous recombination"/>
    <property type="evidence" value="ECO:0007669"/>
    <property type="project" value="UniProtKB-UniRule"/>
</dbReference>
<reference evidence="5 6" key="1">
    <citation type="journal article" date="2018" name="Infect. Genet. Evol.">
        <title>Genome-wide analysis of Borrelia turcica and 'Candidatus Borrelia tachyglossi' shows relapsing fever-like genomes with unique genomic links to Lyme disease Borrelia.</title>
        <authorList>
            <person name="Gofton A.W."/>
            <person name="Margos G."/>
            <person name="Fingerle V."/>
            <person name="Hepner S."/>
            <person name="Loh S.M."/>
            <person name="Ryan U."/>
            <person name="Irwin P."/>
            <person name="Oskam C.L."/>
        </authorList>
    </citation>
    <scope>NUCLEOTIDE SEQUENCE [LARGE SCALE GENOMIC DNA]</scope>
    <source>
        <strain evidence="5 6">IST7</strain>
    </source>
</reference>
<keyword evidence="2 3" id="KW-0067">ATP-binding</keyword>
<organism evidence="5 6">
    <name type="scientific">Borrelia turcica IST7</name>
    <dbReference type="NCBI Taxonomy" id="1104446"/>
    <lineage>
        <taxon>Bacteria</taxon>
        <taxon>Pseudomonadati</taxon>
        <taxon>Spirochaetota</taxon>
        <taxon>Spirochaetia</taxon>
        <taxon>Spirochaetales</taxon>
        <taxon>Borreliaceae</taxon>
        <taxon>Borrelia</taxon>
    </lineage>
</organism>
<keyword evidence="3" id="KW-0347">Helicase</keyword>
<dbReference type="HAMAP" id="MF_01487">
    <property type="entry name" value="RecD"/>
    <property type="match status" value="1"/>
</dbReference>
<feature type="binding site" evidence="3">
    <location>
        <begin position="220"/>
        <end position="227"/>
    </location>
    <ligand>
        <name>ATP</name>
        <dbReference type="ChEBI" id="CHEBI:30616"/>
    </ligand>
</feature>
<dbReference type="OrthoDB" id="9803432at2"/>
<evidence type="ECO:0000256" key="2">
    <source>
        <dbReference type="ARBA" id="ARBA00022840"/>
    </source>
</evidence>
<comment type="function">
    <text evidence="3">A helicase/nuclease that prepares dsDNA breaks (DSB) for recombinational DNA repair. Binds to DSBs and unwinds DNA via a highly rapid and processive ATP-dependent bidirectional helicase activity. Unwinds dsDNA until it encounters a Chi (crossover hotspot instigator) sequence from the 3' direction. Cuts ssDNA a few nucleotides 3' to the Chi site. The properties and activities of the enzyme are changed at Chi. The Chi-altered holoenzyme produces a long 3'-ssDNA overhang and facilitates RecA-binding to the ssDNA for homologous DNA recombination and repair. Holoenzyme degrades any linearized DNA that is unable to undergo homologous recombination. In the holoenzyme this subunit has ssDNA-dependent ATPase and 5'-3' helicase activity. When added to pre-assembled RecBC greatly stimulates nuclease activity and augments holoenzyme processivity. Negatively regulates the RecA-loading ability of RecBCD.</text>
</comment>
<dbReference type="GO" id="GO:0003677">
    <property type="term" value="F:DNA binding"/>
    <property type="evidence" value="ECO:0007669"/>
    <property type="project" value="UniProtKB-UniRule"/>
</dbReference>
<dbReference type="InterPro" id="IPR003593">
    <property type="entry name" value="AAA+_ATPase"/>
</dbReference>